<dbReference type="Pfam" id="PF07729">
    <property type="entry name" value="FCD"/>
    <property type="match status" value="1"/>
</dbReference>
<dbReference type="InterPro" id="IPR008920">
    <property type="entry name" value="TF_FadR/GntR_C"/>
</dbReference>
<keyword evidence="6" id="KW-1185">Reference proteome</keyword>
<dbReference type="Gene3D" id="1.10.10.10">
    <property type="entry name" value="Winged helix-like DNA-binding domain superfamily/Winged helix DNA-binding domain"/>
    <property type="match status" value="1"/>
</dbReference>
<evidence type="ECO:0000256" key="1">
    <source>
        <dbReference type="ARBA" id="ARBA00023015"/>
    </source>
</evidence>
<evidence type="ECO:0000313" key="5">
    <source>
        <dbReference type="EMBL" id="MDT0261647.1"/>
    </source>
</evidence>
<reference evidence="6" key="1">
    <citation type="submission" date="2023-07" db="EMBL/GenBank/DDBJ databases">
        <title>30 novel species of actinomycetes from the DSMZ collection.</title>
        <authorList>
            <person name="Nouioui I."/>
        </authorList>
    </citation>
    <scope>NUCLEOTIDE SEQUENCE [LARGE SCALE GENOMIC DNA]</scope>
    <source>
        <strain evidence="6">DSM 44399</strain>
    </source>
</reference>
<gene>
    <name evidence="5" type="ORF">RM423_09600</name>
</gene>
<protein>
    <submittedName>
        <fullName evidence="5">GntR family transcriptional regulator</fullName>
    </submittedName>
</protein>
<accession>A0ABU2J9K4</accession>
<dbReference type="InterPro" id="IPR036388">
    <property type="entry name" value="WH-like_DNA-bd_sf"/>
</dbReference>
<keyword evidence="2" id="KW-0238">DNA-binding</keyword>
<evidence type="ECO:0000313" key="6">
    <source>
        <dbReference type="Proteomes" id="UP001183176"/>
    </source>
</evidence>
<dbReference type="InterPro" id="IPR000524">
    <property type="entry name" value="Tscrpt_reg_HTH_GntR"/>
</dbReference>
<proteinExistence type="predicted"/>
<evidence type="ECO:0000256" key="2">
    <source>
        <dbReference type="ARBA" id="ARBA00023125"/>
    </source>
</evidence>
<dbReference type="Gene3D" id="1.20.120.530">
    <property type="entry name" value="GntR ligand-binding domain-like"/>
    <property type="match status" value="1"/>
</dbReference>
<dbReference type="RefSeq" id="WP_311422801.1">
    <property type="nucleotide sequence ID" value="NZ_JAVREH010000009.1"/>
</dbReference>
<sequence>MSPSLAAGPRRASDLAYAELRARILDLRLPPGAMVNELAMVDELGLGRMPVREAIARLAVDRFVTVLPRRGTVVSAVGLDDVVDMFEAREAIECGVVHIVAGRATKDELSTLRALVRAADRARAGTDREAFLRDDHAIHAMLVHLVRNSLLQDAADRLLAHNLRFWRLYWASRPAQHATMLPHDELLVALTAHDPEQAERAMRAHLAASRQLLHASF</sequence>
<dbReference type="PANTHER" id="PTHR43537:SF5">
    <property type="entry name" value="UXU OPERON TRANSCRIPTIONAL REGULATOR"/>
    <property type="match status" value="1"/>
</dbReference>
<keyword evidence="1" id="KW-0805">Transcription regulation</keyword>
<dbReference type="PANTHER" id="PTHR43537">
    <property type="entry name" value="TRANSCRIPTIONAL REGULATOR, GNTR FAMILY"/>
    <property type="match status" value="1"/>
</dbReference>
<evidence type="ECO:0000256" key="3">
    <source>
        <dbReference type="ARBA" id="ARBA00023163"/>
    </source>
</evidence>
<organism evidence="5 6">
    <name type="scientific">Jatrophihabitans lederbergiae</name>
    <dbReference type="NCBI Taxonomy" id="3075547"/>
    <lineage>
        <taxon>Bacteria</taxon>
        <taxon>Bacillati</taxon>
        <taxon>Actinomycetota</taxon>
        <taxon>Actinomycetes</taxon>
        <taxon>Jatrophihabitantales</taxon>
        <taxon>Jatrophihabitantaceae</taxon>
        <taxon>Jatrophihabitans</taxon>
    </lineage>
</organism>
<dbReference type="Pfam" id="PF00392">
    <property type="entry name" value="GntR"/>
    <property type="match status" value="1"/>
</dbReference>
<evidence type="ECO:0000259" key="4">
    <source>
        <dbReference type="PROSITE" id="PS50949"/>
    </source>
</evidence>
<dbReference type="PROSITE" id="PS50949">
    <property type="entry name" value="HTH_GNTR"/>
    <property type="match status" value="1"/>
</dbReference>
<dbReference type="SMART" id="SM00345">
    <property type="entry name" value="HTH_GNTR"/>
    <property type="match status" value="1"/>
</dbReference>
<keyword evidence="3" id="KW-0804">Transcription</keyword>
<dbReference type="SMART" id="SM00895">
    <property type="entry name" value="FCD"/>
    <property type="match status" value="1"/>
</dbReference>
<dbReference type="InterPro" id="IPR011711">
    <property type="entry name" value="GntR_C"/>
</dbReference>
<comment type="caution">
    <text evidence="5">The sequence shown here is derived from an EMBL/GenBank/DDBJ whole genome shotgun (WGS) entry which is preliminary data.</text>
</comment>
<dbReference type="SUPFAM" id="SSF46785">
    <property type="entry name" value="Winged helix' DNA-binding domain"/>
    <property type="match status" value="1"/>
</dbReference>
<feature type="domain" description="HTH gntR-type" evidence="4">
    <location>
        <begin position="10"/>
        <end position="77"/>
    </location>
</feature>
<dbReference type="Proteomes" id="UP001183176">
    <property type="component" value="Unassembled WGS sequence"/>
</dbReference>
<dbReference type="InterPro" id="IPR036390">
    <property type="entry name" value="WH_DNA-bd_sf"/>
</dbReference>
<name>A0ABU2J9K4_9ACTN</name>
<dbReference type="EMBL" id="JAVREH010000009">
    <property type="protein sequence ID" value="MDT0261647.1"/>
    <property type="molecule type" value="Genomic_DNA"/>
</dbReference>
<dbReference type="SUPFAM" id="SSF48008">
    <property type="entry name" value="GntR ligand-binding domain-like"/>
    <property type="match status" value="1"/>
</dbReference>